<evidence type="ECO:0000256" key="1">
    <source>
        <dbReference type="SAM" id="Phobius"/>
    </source>
</evidence>
<accession>A0A172Z3V3</accession>
<keyword evidence="1" id="KW-0812">Transmembrane</keyword>
<evidence type="ECO:0000313" key="3">
    <source>
        <dbReference type="Proteomes" id="UP000077829"/>
    </source>
</evidence>
<reference evidence="2 3" key="1">
    <citation type="submission" date="2016-05" db="EMBL/GenBank/DDBJ databases">
        <title>Complete genome sequence of Pseudomonas antarctica PAMC 27494.</title>
        <authorList>
            <person name="Lee J."/>
        </authorList>
    </citation>
    <scope>NUCLEOTIDE SEQUENCE [LARGE SCALE GENOMIC DNA]</scope>
    <source>
        <strain evidence="2 3">PAMC 27494</strain>
    </source>
</reference>
<evidence type="ECO:0000313" key="2">
    <source>
        <dbReference type="EMBL" id="ANF87124.1"/>
    </source>
</evidence>
<dbReference type="KEGG" id="panr:A7J50_3751"/>
<dbReference type="Proteomes" id="UP000077829">
    <property type="component" value="Chromosome"/>
</dbReference>
<proteinExistence type="predicted"/>
<name>A0A172Z3V3_9PSED</name>
<dbReference type="EMBL" id="CP015600">
    <property type="protein sequence ID" value="ANF87124.1"/>
    <property type="molecule type" value="Genomic_DNA"/>
</dbReference>
<sequence>MKVSRIFALIGVVAVIALVAYFANNESARWEKFVVANDCKAVTQSSDNASSSPSQNTIKKTDWLCNDGKVYRQ</sequence>
<keyword evidence="1" id="KW-0472">Membrane</keyword>
<gene>
    <name evidence="2" type="ORF">A7J50_3751</name>
</gene>
<dbReference type="AlphaFoldDB" id="A0A172Z3V3"/>
<keyword evidence="1" id="KW-1133">Transmembrane helix</keyword>
<protein>
    <submittedName>
        <fullName evidence="2">Uncharacterized protein</fullName>
    </submittedName>
</protein>
<dbReference type="PATRIC" id="fig|219572.3.peg.3860"/>
<feature type="transmembrane region" description="Helical" evidence="1">
    <location>
        <begin position="6"/>
        <end position="23"/>
    </location>
</feature>
<organism evidence="2 3">
    <name type="scientific">Pseudomonas antarctica</name>
    <dbReference type="NCBI Taxonomy" id="219572"/>
    <lineage>
        <taxon>Bacteria</taxon>
        <taxon>Pseudomonadati</taxon>
        <taxon>Pseudomonadota</taxon>
        <taxon>Gammaproteobacteria</taxon>
        <taxon>Pseudomonadales</taxon>
        <taxon>Pseudomonadaceae</taxon>
        <taxon>Pseudomonas</taxon>
    </lineage>
</organism>